<reference evidence="2 3" key="1">
    <citation type="submission" date="2016-04" db="EMBL/GenBank/DDBJ databases">
        <title>A degradative enzymes factory behind the ericoid mycorrhizal symbiosis.</title>
        <authorList>
            <consortium name="DOE Joint Genome Institute"/>
            <person name="Martino E."/>
            <person name="Morin E."/>
            <person name="Grelet G."/>
            <person name="Kuo A."/>
            <person name="Kohler A."/>
            <person name="Daghino S."/>
            <person name="Barry K."/>
            <person name="Choi C."/>
            <person name="Cichocki N."/>
            <person name="Clum A."/>
            <person name="Copeland A."/>
            <person name="Hainaut M."/>
            <person name="Haridas S."/>
            <person name="Labutti K."/>
            <person name="Lindquist E."/>
            <person name="Lipzen A."/>
            <person name="Khouja H.-R."/>
            <person name="Murat C."/>
            <person name="Ohm R."/>
            <person name="Olson A."/>
            <person name="Spatafora J."/>
            <person name="Veneault-Fourrey C."/>
            <person name="Henrissat B."/>
            <person name="Grigoriev I."/>
            <person name="Martin F."/>
            <person name="Perotto S."/>
        </authorList>
    </citation>
    <scope>NUCLEOTIDE SEQUENCE [LARGE SCALE GENOMIC DNA]</scope>
    <source>
        <strain evidence="2 3">F</strain>
    </source>
</reference>
<protein>
    <submittedName>
        <fullName evidence="2">Uncharacterized protein</fullName>
    </submittedName>
</protein>
<dbReference type="PANTHER" id="PTHR28058">
    <property type="entry name" value="37S RIBOSOMAL PROTEIN MRP51, MITOCHONDRIAL"/>
    <property type="match status" value="1"/>
</dbReference>
<organism evidence="2 3">
    <name type="scientific">Hyaloscypha variabilis (strain UAMH 11265 / GT02V1 / F)</name>
    <name type="common">Meliniomyces variabilis</name>
    <dbReference type="NCBI Taxonomy" id="1149755"/>
    <lineage>
        <taxon>Eukaryota</taxon>
        <taxon>Fungi</taxon>
        <taxon>Dikarya</taxon>
        <taxon>Ascomycota</taxon>
        <taxon>Pezizomycotina</taxon>
        <taxon>Leotiomycetes</taxon>
        <taxon>Helotiales</taxon>
        <taxon>Hyaloscyphaceae</taxon>
        <taxon>Hyaloscypha</taxon>
        <taxon>Hyaloscypha variabilis</taxon>
    </lineage>
</organism>
<dbReference type="GO" id="GO:0003735">
    <property type="term" value="F:structural constituent of ribosome"/>
    <property type="evidence" value="ECO:0007669"/>
    <property type="project" value="TreeGrafter"/>
</dbReference>
<dbReference type="Proteomes" id="UP000235786">
    <property type="component" value="Unassembled WGS sequence"/>
</dbReference>
<accession>A0A2J6RC83</accession>
<dbReference type="Pfam" id="PF11709">
    <property type="entry name" value="Mit_ribos_Mrp51"/>
    <property type="match status" value="1"/>
</dbReference>
<dbReference type="InterPro" id="IPR016712">
    <property type="entry name" value="Rbsml_bS1m-like"/>
</dbReference>
<dbReference type="STRING" id="1149755.A0A2J6RC83"/>
<evidence type="ECO:0000313" key="2">
    <source>
        <dbReference type="EMBL" id="PMD36128.1"/>
    </source>
</evidence>
<feature type="region of interest" description="Disordered" evidence="1">
    <location>
        <begin position="441"/>
        <end position="488"/>
    </location>
</feature>
<keyword evidence="3" id="KW-1185">Reference proteome</keyword>
<feature type="compositionally biased region" description="Polar residues" evidence="1">
    <location>
        <begin position="51"/>
        <end position="60"/>
    </location>
</feature>
<feature type="compositionally biased region" description="Polar residues" evidence="1">
    <location>
        <begin position="442"/>
        <end position="453"/>
    </location>
</feature>
<gene>
    <name evidence="2" type="ORF">L207DRAFT_533021</name>
</gene>
<name>A0A2J6RC83_HYAVF</name>
<dbReference type="EMBL" id="KZ613951">
    <property type="protein sequence ID" value="PMD36128.1"/>
    <property type="molecule type" value="Genomic_DNA"/>
</dbReference>
<sequence length="500" mass="54082">MASRSMSPGGALLRASRVFSIPPPLPRPGADLSSKAIFTSDSATLPHPIHQTITTPQSSRARGDWGFKRPLPLRSTTKTSTPFIRVEAIDTFEHITEFNSSADHALSLQKWQEMGVPLTIPAPRRAEYLPETRRSVFDSEIDSTTANQSGQEDHRWKFKGPWLAGQTEGEFNTYVITEVRKRKLEFQEYLRTECAKALTQEAKRIATAAGELEEAPATIEAGDVTEEQLTAYIKSLRTGQVSLYKLIRSFLDLPPAPHGLLADRILDALSASFIPQTIKGTDLMGSQSPYAEHGPPKTHPSAGLAYARTSQYIYNHPTFGPQQNKPPVKGRVVMPKGAAVGSFAPTLGVGGFVTEVPSRVGFKDLSPSRHTSKINIPGVLHIEPEKVGGSKVHVKPKHARIDPKGCVILEVELADAEAVAVLEGTTDQIPTLSKLPVAPSSVFRSTGVGSTPARSDESRGYGLDFSLSDSGEGPPRPNFPGSSPSQADANRALLDLMDSQ</sequence>
<dbReference type="OrthoDB" id="3913595at2759"/>
<dbReference type="AlphaFoldDB" id="A0A2J6RC83"/>
<proteinExistence type="predicted"/>
<evidence type="ECO:0000256" key="1">
    <source>
        <dbReference type="SAM" id="MobiDB-lite"/>
    </source>
</evidence>
<evidence type="ECO:0000313" key="3">
    <source>
        <dbReference type="Proteomes" id="UP000235786"/>
    </source>
</evidence>
<dbReference type="GO" id="GO:0005763">
    <property type="term" value="C:mitochondrial small ribosomal subunit"/>
    <property type="evidence" value="ECO:0007669"/>
    <property type="project" value="TreeGrafter"/>
</dbReference>
<feature type="region of interest" description="Disordered" evidence="1">
    <location>
        <begin position="47"/>
        <end position="72"/>
    </location>
</feature>
<dbReference type="PANTHER" id="PTHR28058:SF1">
    <property type="entry name" value="SMALL RIBOSOMAL SUBUNIT PROTEIN BS1M"/>
    <property type="match status" value="1"/>
</dbReference>
<dbReference type="GO" id="GO:0070124">
    <property type="term" value="P:mitochondrial translational initiation"/>
    <property type="evidence" value="ECO:0007669"/>
    <property type="project" value="TreeGrafter"/>
</dbReference>